<name>A0A9P5TLF1_GYMJU</name>
<comment type="caution">
    <text evidence="1">The sequence shown here is derived from an EMBL/GenBank/DDBJ whole genome shotgun (WGS) entry which is preliminary data.</text>
</comment>
<dbReference type="OrthoDB" id="3232239at2759"/>
<protein>
    <submittedName>
        <fullName evidence="1">Uncharacterized protein</fullName>
    </submittedName>
</protein>
<evidence type="ECO:0000313" key="2">
    <source>
        <dbReference type="Proteomes" id="UP000724874"/>
    </source>
</evidence>
<proteinExistence type="predicted"/>
<evidence type="ECO:0000313" key="1">
    <source>
        <dbReference type="EMBL" id="KAF8889424.1"/>
    </source>
</evidence>
<organism evidence="1 2">
    <name type="scientific">Gymnopilus junonius</name>
    <name type="common">Spectacular rustgill mushroom</name>
    <name type="synonym">Gymnopilus spectabilis subsp. junonius</name>
    <dbReference type="NCBI Taxonomy" id="109634"/>
    <lineage>
        <taxon>Eukaryota</taxon>
        <taxon>Fungi</taxon>
        <taxon>Dikarya</taxon>
        <taxon>Basidiomycota</taxon>
        <taxon>Agaricomycotina</taxon>
        <taxon>Agaricomycetes</taxon>
        <taxon>Agaricomycetidae</taxon>
        <taxon>Agaricales</taxon>
        <taxon>Agaricineae</taxon>
        <taxon>Hymenogastraceae</taxon>
        <taxon>Gymnopilus</taxon>
    </lineage>
</organism>
<accession>A0A9P5TLF1</accession>
<dbReference type="EMBL" id="JADNYJ010000080">
    <property type="protein sequence ID" value="KAF8889424.1"/>
    <property type="molecule type" value="Genomic_DNA"/>
</dbReference>
<reference evidence="1" key="1">
    <citation type="submission" date="2020-11" db="EMBL/GenBank/DDBJ databases">
        <authorList>
            <consortium name="DOE Joint Genome Institute"/>
            <person name="Ahrendt S."/>
            <person name="Riley R."/>
            <person name="Andreopoulos W."/>
            <person name="LaButti K."/>
            <person name="Pangilinan J."/>
            <person name="Ruiz-duenas F.J."/>
            <person name="Barrasa J.M."/>
            <person name="Sanchez-Garcia M."/>
            <person name="Camarero S."/>
            <person name="Miyauchi S."/>
            <person name="Serrano A."/>
            <person name="Linde D."/>
            <person name="Babiker R."/>
            <person name="Drula E."/>
            <person name="Ayuso-Fernandez I."/>
            <person name="Pacheco R."/>
            <person name="Padilla G."/>
            <person name="Ferreira P."/>
            <person name="Barriuso J."/>
            <person name="Kellner H."/>
            <person name="Castanera R."/>
            <person name="Alfaro M."/>
            <person name="Ramirez L."/>
            <person name="Pisabarro A.G."/>
            <person name="Kuo A."/>
            <person name="Tritt A."/>
            <person name="Lipzen A."/>
            <person name="He G."/>
            <person name="Yan M."/>
            <person name="Ng V."/>
            <person name="Cullen D."/>
            <person name="Martin F."/>
            <person name="Rosso M.-N."/>
            <person name="Henrissat B."/>
            <person name="Hibbett D."/>
            <person name="Martinez A.T."/>
            <person name="Grigoriev I.V."/>
        </authorList>
    </citation>
    <scope>NUCLEOTIDE SEQUENCE</scope>
    <source>
        <strain evidence="1">AH 44721</strain>
    </source>
</reference>
<keyword evidence="2" id="KW-1185">Reference proteome</keyword>
<dbReference type="AlphaFoldDB" id="A0A9P5TLF1"/>
<gene>
    <name evidence="1" type="ORF">CPB84DRAFT_1785547</name>
</gene>
<sequence>MSPSPRFPTELFRSVIEHFDPVDDRPALCNLSSTSRLLRLEGQRILYDRVSFAHEDANNAIKFFTTILASPERLALLVKACIIECVDLRRGQELFICALKAMVNLTTLHLQPIICTAPTGYCQRYPFQLENLFVGFKGYDEDLFTVFLPSQPRLKRLEMDTLLPPPGFQLIQDSVCQDLVVLVGDWDVVEVFLPGRHIISLMLMPSEDDECRGYFLPTSVEDLSREFNHLLHFSCRIHICLHSMIHHLRSLEILELLSPTLDVSTLVSLPTITFPPEQAAKKLDKMFSTCEMLQWIDLEVGTDLLRRDKIFHRWNRSSEKGREILLSETEARRWWKVI</sequence>
<dbReference type="Proteomes" id="UP000724874">
    <property type="component" value="Unassembled WGS sequence"/>
</dbReference>